<gene>
    <name evidence="2" type="ORF">EV378_5226</name>
</gene>
<feature type="domain" description="XdhC Rossmann" evidence="1">
    <location>
        <begin position="222"/>
        <end position="344"/>
    </location>
</feature>
<dbReference type="InterPro" id="IPR052698">
    <property type="entry name" value="MoCofactor_Util/Proc"/>
</dbReference>
<keyword evidence="3" id="KW-1185">Reference proteome</keyword>
<accession>A0A4V2PHM0</accession>
<name>A0A4V2PHM0_PSEEN</name>
<dbReference type="PANTHER" id="PTHR30388:SF4">
    <property type="entry name" value="MOLYBDENUM COFACTOR INSERTION CHAPERONE PAOD"/>
    <property type="match status" value="1"/>
</dbReference>
<dbReference type="AlphaFoldDB" id="A0A4V2PHM0"/>
<dbReference type="InterPro" id="IPR027051">
    <property type="entry name" value="XdhC_Rossmann_dom"/>
</dbReference>
<dbReference type="Proteomes" id="UP000295560">
    <property type="component" value="Unassembled WGS sequence"/>
</dbReference>
<evidence type="ECO:0000313" key="2">
    <source>
        <dbReference type="EMBL" id="TCK21246.1"/>
    </source>
</evidence>
<dbReference type="Gene3D" id="3.40.50.720">
    <property type="entry name" value="NAD(P)-binding Rossmann-like Domain"/>
    <property type="match status" value="1"/>
</dbReference>
<organism evidence="2 3">
    <name type="scientific">Pseudonocardia endophytica</name>
    <dbReference type="NCBI Taxonomy" id="401976"/>
    <lineage>
        <taxon>Bacteria</taxon>
        <taxon>Bacillati</taxon>
        <taxon>Actinomycetota</taxon>
        <taxon>Actinomycetes</taxon>
        <taxon>Pseudonocardiales</taxon>
        <taxon>Pseudonocardiaceae</taxon>
        <taxon>Pseudonocardia</taxon>
    </lineage>
</organism>
<reference evidence="2 3" key="1">
    <citation type="submission" date="2019-03" db="EMBL/GenBank/DDBJ databases">
        <title>Sequencing the genomes of 1000 actinobacteria strains.</title>
        <authorList>
            <person name="Klenk H.-P."/>
        </authorList>
    </citation>
    <scope>NUCLEOTIDE SEQUENCE [LARGE SCALE GENOMIC DNA]</scope>
    <source>
        <strain evidence="2 3">DSM 44969</strain>
    </source>
</reference>
<proteinExistence type="predicted"/>
<protein>
    <submittedName>
        <fullName evidence="2">Xanthine dehydrogenase accessory factor</fullName>
    </submittedName>
</protein>
<evidence type="ECO:0000313" key="3">
    <source>
        <dbReference type="Proteomes" id="UP000295560"/>
    </source>
</evidence>
<evidence type="ECO:0000259" key="1">
    <source>
        <dbReference type="Pfam" id="PF13478"/>
    </source>
</evidence>
<dbReference type="Pfam" id="PF13478">
    <property type="entry name" value="XdhC_C"/>
    <property type="match status" value="1"/>
</dbReference>
<dbReference type="PANTHER" id="PTHR30388">
    <property type="entry name" value="ALDEHYDE OXIDOREDUCTASE MOLYBDENUM COFACTOR ASSEMBLY PROTEIN"/>
    <property type="match status" value="1"/>
</dbReference>
<comment type="caution">
    <text evidence="2">The sequence shown here is derived from an EMBL/GenBank/DDBJ whole genome shotgun (WGS) entry which is preliminary data.</text>
</comment>
<sequence>MPRGGTGLSVTVATLSDVSTTTAAPRDAHPDPRRELGAALLRWAGSGDAAVGVVRVLDRHGFGSVESGQLLAGTAGGEVGGLLYRGALDETARSLAVDAVTGPGTREAHVAESPAVAAGLACAGGATLLGHPLPAGPAAALGAELEAARPAALLSTVDGNGALVLTGAALETAHGTLGAEAVDAEAAEAARGLLKRGATATERVAAAGSDVLVDVWVPVPEMVVVGEGALGAALHGQAALLGWTARTVTDLDEARAAVSAFGDADVVVLLDHDPAFDAMLIDGIRHGRGFLGALGSRRTQAKRRERLLAAGITEDELATIHGPVGLDLGARTPAETAVSIVAEVIARRAGRTAGVLAGTSGRIGT</sequence>
<dbReference type="EMBL" id="SMFZ01000002">
    <property type="protein sequence ID" value="TCK21246.1"/>
    <property type="molecule type" value="Genomic_DNA"/>
</dbReference>